<protein>
    <recommendedName>
        <fullName evidence="3">DUF559 domain-containing protein</fullName>
    </recommendedName>
</protein>
<feature type="compositionally biased region" description="Basic and acidic residues" evidence="1">
    <location>
        <begin position="335"/>
        <end position="348"/>
    </location>
</feature>
<feature type="compositionally biased region" description="Basic and acidic residues" evidence="1">
    <location>
        <begin position="18"/>
        <end position="28"/>
    </location>
</feature>
<evidence type="ECO:0000313" key="2">
    <source>
        <dbReference type="EMBL" id="CUR54901.1"/>
    </source>
</evidence>
<evidence type="ECO:0000256" key="1">
    <source>
        <dbReference type="SAM" id="MobiDB-lite"/>
    </source>
</evidence>
<gene>
    <name evidence="2" type="ORF">NOCA2220092</name>
</gene>
<name>A0A2P2BYV4_9ZZZZ</name>
<organism evidence="2">
    <name type="scientific">metagenome</name>
    <dbReference type="NCBI Taxonomy" id="256318"/>
    <lineage>
        <taxon>unclassified sequences</taxon>
        <taxon>metagenomes</taxon>
    </lineage>
</organism>
<dbReference type="AlphaFoldDB" id="A0A2P2BYV4"/>
<feature type="region of interest" description="Disordered" evidence="1">
    <location>
        <begin position="14"/>
        <end position="58"/>
    </location>
</feature>
<sequence length="357" mass="40003">MPYQWDPVCTPPRLVRPVRIDPSGEHGPTKSQAAGPRWRRTTPGLHVPSATDSERPEQRILEQSMRLPPGTGVTGWAGLRLFGAAFFDGLAPDGRTRLAVPLALGSRGRIRPHGQVELLYEHLPTADLTVRQGISTTTLLRSTFDAVRKARDDREAVVTIDMACAAGLISPERLRRAVSDRPGWRGIDRARRALELCSEHSRSPNETRLRLVWRLDARLPPPLVNCPIRSIESGRLLGIADLFDEEAGLVVEYDGADHRSARRHTADVDREDRLRRHDLEVVRVTGMALRDTAALVDRLLAARLRARHLPEHLRTWVAVPAADDLETRLRRREGRRREIPGDPLRSDDDQGVLSGRT</sequence>
<reference evidence="2" key="1">
    <citation type="submission" date="2015-08" db="EMBL/GenBank/DDBJ databases">
        <authorList>
            <person name="Babu N.S."/>
            <person name="Beckwith C.J."/>
            <person name="Beseler K.G."/>
            <person name="Brison A."/>
            <person name="Carone J.V."/>
            <person name="Caskin T.P."/>
            <person name="Diamond M."/>
            <person name="Durham M.E."/>
            <person name="Foxe J.M."/>
            <person name="Go M."/>
            <person name="Henderson B.A."/>
            <person name="Jones I.B."/>
            <person name="McGettigan J.A."/>
            <person name="Micheletti S.J."/>
            <person name="Nasrallah M.E."/>
            <person name="Ortiz D."/>
            <person name="Piller C.R."/>
            <person name="Privatt S.R."/>
            <person name="Schneider S.L."/>
            <person name="Sharp S."/>
            <person name="Smith T.C."/>
            <person name="Stanton J.D."/>
            <person name="Ullery H.E."/>
            <person name="Wilson R.J."/>
            <person name="Serrano M.G."/>
            <person name="Buck G."/>
            <person name="Lee V."/>
            <person name="Wang Y."/>
            <person name="Carvalho R."/>
            <person name="Voegtly L."/>
            <person name="Shi R."/>
            <person name="Duckworth R."/>
            <person name="Johnson A."/>
            <person name="Loviza R."/>
            <person name="Walstead R."/>
            <person name="Shah Z."/>
            <person name="Kiflezghi M."/>
            <person name="Wade K."/>
            <person name="Ball S.L."/>
            <person name="Bradley K.W."/>
            <person name="Asai D.J."/>
            <person name="Bowman C.A."/>
            <person name="Russell D.A."/>
            <person name="Pope W.H."/>
            <person name="Jacobs-Sera D."/>
            <person name="Hendrix R.W."/>
            <person name="Hatfull G.F."/>
        </authorList>
    </citation>
    <scope>NUCLEOTIDE SEQUENCE</scope>
</reference>
<dbReference type="EMBL" id="CZKA01000015">
    <property type="protein sequence ID" value="CUR54901.1"/>
    <property type="molecule type" value="Genomic_DNA"/>
</dbReference>
<accession>A0A2P2BYV4</accession>
<proteinExistence type="predicted"/>
<evidence type="ECO:0008006" key="3">
    <source>
        <dbReference type="Google" id="ProtNLM"/>
    </source>
</evidence>
<feature type="region of interest" description="Disordered" evidence="1">
    <location>
        <begin position="334"/>
        <end position="357"/>
    </location>
</feature>